<dbReference type="PANTHER" id="PTHR11845:SF13">
    <property type="entry name" value="5'-DEOXYNUCLEOTIDASE HDDC2"/>
    <property type="match status" value="1"/>
</dbReference>
<dbReference type="Proteomes" id="UP000004440">
    <property type="component" value="Unassembled WGS sequence"/>
</dbReference>
<keyword evidence="6" id="KW-0479">Metal-binding</keyword>
<evidence type="ECO:0000313" key="9">
    <source>
        <dbReference type="EMBL" id="EGP93723.1"/>
    </source>
</evidence>
<keyword evidence="7 9" id="KW-0378">Hydrolase</keyword>
<name>F9CWS1_9ARCH</name>
<comment type="catalytic activity">
    <reaction evidence="1">
        <text>a 2'-deoxyribonucleoside 5'-phosphate + H2O = a 2'-deoxyribonucleoside + phosphate</text>
        <dbReference type="Rhea" id="RHEA:36167"/>
        <dbReference type="ChEBI" id="CHEBI:15377"/>
        <dbReference type="ChEBI" id="CHEBI:18274"/>
        <dbReference type="ChEBI" id="CHEBI:43474"/>
        <dbReference type="ChEBI" id="CHEBI:65317"/>
        <dbReference type="EC" id="3.1.3.89"/>
    </reaction>
</comment>
<evidence type="ECO:0000256" key="4">
    <source>
        <dbReference type="ARBA" id="ARBA00011738"/>
    </source>
</evidence>
<comment type="cofactor">
    <cofactor evidence="3">
        <name>Co(2+)</name>
        <dbReference type="ChEBI" id="CHEBI:48828"/>
    </cofactor>
</comment>
<reference evidence="9 10" key="1">
    <citation type="journal article" date="2011" name="J. Bacteriol.">
        <title>Genome Sequence of an Ammonia-Oxidizing Soil Archaeon, "Candidatus Nitrosoarchaeum koreensis" MY1.</title>
        <authorList>
            <person name="Kim B.K."/>
            <person name="Jung M.Y."/>
            <person name="Yu D.S."/>
            <person name="Park S.J."/>
            <person name="Oh T.K."/>
            <person name="Rhee S.K."/>
            <person name="Kim J.F."/>
        </authorList>
    </citation>
    <scope>NUCLEOTIDE SEQUENCE [LARGE SCALE GENOMIC DNA]</scope>
    <source>
        <strain evidence="9 10">MY1</strain>
    </source>
</reference>
<sequence length="176" mass="20262">MIIDFFNTSAKLKKIPRQGWIDKLLINDPESVADHTFSMAIIGMIFADLEGHNTEKILKIILLHDIAEALIGDITPEKMSIQRKTELENNAMEKILSNLPKKLQKQYNDLWIEYQLNHSKEAQLVHQIDKLEMALQAKIYSNEGYSEKSLASFFKTAKNEITDPKLMEIFKKIASK</sequence>
<feature type="domain" description="HD/PDEase" evidence="8">
    <location>
        <begin position="28"/>
        <end position="143"/>
    </location>
</feature>
<evidence type="ECO:0000256" key="5">
    <source>
        <dbReference type="ARBA" id="ARBA00012964"/>
    </source>
</evidence>
<dbReference type="Gene3D" id="1.10.3210.10">
    <property type="entry name" value="Hypothetical protein af1432"/>
    <property type="match status" value="1"/>
</dbReference>
<dbReference type="OrthoDB" id="46088at2157"/>
<evidence type="ECO:0000256" key="6">
    <source>
        <dbReference type="ARBA" id="ARBA00022723"/>
    </source>
</evidence>
<proteinExistence type="predicted"/>
<dbReference type="PATRIC" id="fig|1001994.6.peg.948"/>
<dbReference type="PANTHER" id="PTHR11845">
    <property type="entry name" value="5'-DEOXYNUCLEOTIDASE HDDC2"/>
    <property type="match status" value="1"/>
</dbReference>
<dbReference type="EMBL" id="AFPU01000001">
    <property type="protein sequence ID" value="EGP93723.1"/>
    <property type="molecule type" value="Genomic_DNA"/>
</dbReference>
<dbReference type="CDD" id="cd00077">
    <property type="entry name" value="HDc"/>
    <property type="match status" value="1"/>
</dbReference>
<evidence type="ECO:0000259" key="8">
    <source>
        <dbReference type="SMART" id="SM00471"/>
    </source>
</evidence>
<evidence type="ECO:0000256" key="2">
    <source>
        <dbReference type="ARBA" id="ARBA00001936"/>
    </source>
</evidence>
<keyword evidence="10" id="KW-1185">Reference proteome</keyword>
<accession>F9CWS1</accession>
<comment type="subunit">
    <text evidence="4">Homodimer.</text>
</comment>
<dbReference type="EC" id="3.1.3.89" evidence="5"/>
<evidence type="ECO:0000256" key="3">
    <source>
        <dbReference type="ARBA" id="ARBA00001941"/>
    </source>
</evidence>
<dbReference type="InterPro" id="IPR003607">
    <property type="entry name" value="HD/PDEase_dom"/>
</dbReference>
<dbReference type="GO" id="GO:0046872">
    <property type="term" value="F:metal ion binding"/>
    <property type="evidence" value="ECO:0007669"/>
    <property type="project" value="UniProtKB-KW"/>
</dbReference>
<evidence type="ECO:0000256" key="1">
    <source>
        <dbReference type="ARBA" id="ARBA00001638"/>
    </source>
</evidence>
<dbReference type="FunFam" id="1.10.3210.10:FF:000035">
    <property type="entry name" value="HD family hydrolase"/>
    <property type="match status" value="1"/>
</dbReference>
<dbReference type="AlphaFoldDB" id="F9CWS1"/>
<gene>
    <name evidence="9" type="ORF">MY1_0963</name>
</gene>
<comment type="caution">
    <text evidence="9">The sequence shown here is derived from an EMBL/GenBank/DDBJ whole genome shotgun (WGS) entry which is preliminary data.</text>
</comment>
<dbReference type="SMART" id="SM00471">
    <property type="entry name" value="HDc"/>
    <property type="match status" value="1"/>
</dbReference>
<dbReference type="GO" id="GO:0002953">
    <property type="term" value="F:5'-deoxynucleotidase activity"/>
    <property type="evidence" value="ECO:0007669"/>
    <property type="project" value="UniProtKB-EC"/>
</dbReference>
<dbReference type="Pfam" id="PF13023">
    <property type="entry name" value="HD_3"/>
    <property type="match status" value="1"/>
</dbReference>
<evidence type="ECO:0000313" key="10">
    <source>
        <dbReference type="Proteomes" id="UP000004440"/>
    </source>
</evidence>
<dbReference type="InterPro" id="IPR006674">
    <property type="entry name" value="HD_domain"/>
</dbReference>
<dbReference type="InterPro" id="IPR039356">
    <property type="entry name" value="YfbR/HDDC2"/>
</dbReference>
<dbReference type="GO" id="GO:0005737">
    <property type="term" value="C:cytoplasm"/>
    <property type="evidence" value="ECO:0007669"/>
    <property type="project" value="TreeGrafter"/>
</dbReference>
<dbReference type="STRING" id="1001994.MY1_0963"/>
<dbReference type="SUPFAM" id="SSF109604">
    <property type="entry name" value="HD-domain/PDEase-like"/>
    <property type="match status" value="1"/>
</dbReference>
<evidence type="ECO:0000256" key="7">
    <source>
        <dbReference type="ARBA" id="ARBA00022801"/>
    </source>
</evidence>
<protein>
    <recommendedName>
        <fullName evidence="5">5'-deoxynucleotidase</fullName>
        <ecNumber evidence="5">3.1.3.89</ecNumber>
    </recommendedName>
</protein>
<comment type="cofactor">
    <cofactor evidence="2">
        <name>Mn(2+)</name>
        <dbReference type="ChEBI" id="CHEBI:29035"/>
    </cofactor>
</comment>
<organism evidence="9 10">
    <name type="scientific">Nitrosarchaeum koreense MY1</name>
    <dbReference type="NCBI Taxonomy" id="1001994"/>
    <lineage>
        <taxon>Archaea</taxon>
        <taxon>Nitrososphaerota</taxon>
        <taxon>Nitrososphaeria</taxon>
        <taxon>Nitrosopumilales</taxon>
        <taxon>Nitrosopumilaceae</taxon>
        <taxon>Nitrosarchaeum</taxon>
    </lineage>
</organism>